<evidence type="ECO:0000256" key="11">
    <source>
        <dbReference type="ARBA" id="ARBA00023277"/>
    </source>
</evidence>
<keyword evidence="12" id="KW-0963">Cytoplasm</keyword>
<dbReference type="InterPro" id="IPR029056">
    <property type="entry name" value="Ribokinase-like"/>
</dbReference>
<feature type="binding site" evidence="12">
    <location>
        <position position="298"/>
    </location>
    <ligand>
        <name>K(+)</name>
        <dbReference type="ChEBI" id="CHEBI:29103"/>
    </ligand>
</feature>
<dbReference type="EC" id="2.7.1.15" evidence="2 12"/>
<evidence type="ECO:0000256" key="12">
    <source>
        <dbReference type="HAMAP-Rule" id="MF_01987"/>
    </source>
</evidence>
<keyword evidence="6 12" id="KW-0547">Nucleotide-binding</keyword>
<comment type="function">
    <text evidence="12">Catalyzes the phosphorylation of ribose at O-5 in a reaction requiring ATP and magnesium. The resulting D-ribose-5-phosphate can then be used either for sythesis of nucleotides, histidine, and tryptophan, or as a component of the pentose phosphate pathway.</text>
</comment>
<comment type="catalytic activity">
    <reaction evidence="12">
        <text>D-ribose + ATP = D-ribose 5-phosphate + ADP + H(+)</text>
        <dbReference type="Rhea" id="RHEA:13697"/>
        <dbReference type="ChEBI" id="CHEBI:15378"/>
        <dbReference type="ChEBI" id="CHEBI:30616"/>
        <dbReference type="ChEBI" id="CHEBI:47013"/>
        <dbReference type="ChEBI" id="CHEBI:78346"/>
        <dbReference type="ChEBI" id="CHEBI:456216"/>
        <dbReference type="EC" id="2.7.1.15"/>
    </reaction>
</comment>
<name>A0A7G9RPV3_9BURK</name>
<dbReference type="EMBL" id="CP060714">
    <property type="protein sequence ID" value="QNN57628.1"/>
    <property type="molecule type" value="Genomic_DNA"/>
</dbReference>
<dbReference type="InterPro" id="IPR002173">
    <property type="entry name" value="Carboh/pur_kinase_PfkB_CS"/>
</dbReference>
<dbReference type="Proteomes" id="UP000515811">
    <property type="component" value="Chromosome"/>
</dbReference>
<evidence type="ECO:0000256" key="10">
    <source>
        <dbReference type="ARBA" id="ARBA00022958"/>
    </source>
</evidence>
<comment type="caution">
    <text evidence="12">Lacks conserved residue(s) required for the propagation of feature annotation.</text>
</comment>
<dbReference type="Pfam" id="PF00294">
    <property type="entry name" value="PfkB"/>
    <property type="match status" value="1"/>
</dbReference>
<dbReference type="GO" id="GO:0005829">
    <property type="term" value="C:cytosol"/>
    <property type="evidence" value="ECO:0007669"/>
    <property type="project" value="TreeGrafter"/>
</dbReference>
<evidence type="ECO:0000256" key="4">
    <source>
        <dbReference type="ARBA" id="ARBA00022679"/>
    </source>
</evidence>
<comment type="pathway">
    <text evidence="12">Carbohydrate metabolism; D-ribose degradation; D-ribose 5-phosphate from beta-D-ribopyranose: step 2/2.</text>
</comment>
<accession>A0A7G9RPV3</accession>
<feature type="binding site" evidence="12">
    <location>
        <begin position="233"/>
        <end position="238"/>
    </location>
    <ligand>
        <name>ATP</name>
        <dbReference type="ChEBI" id="CHEBI:30616"/>
    </ligand>
</feature>
<feature type="binding site" evidence="12">
    <location>
        <position position="153"/>
    </location>
    <ligand>
        <name>substrate</name>
    </ligand>
</feature>
<feature type="binding site" evidence="12">
    <location>
        <position position="304"/>
    </location>
    <ligand>
        <name>K(+)</name>
        <dbReference type="ChEBI" id="CHEBI:29103"/>
    </ligand>
</feature>
<dbReference type="Gene3D" id="3.40.1190.20">
    <property type="match status" value="1"/>
</dbReference>
<dbReference type="PROSITE" id="PS00583">
    <property type="entry name" value="PFKB_KINASES_1"/>
    <property type="match status" value="1"/>
</dbReference>
<feature type="binding site" evidence="12">
    <location>
        <position position="259"/>
    </location>
    <ligand>
        <name>K(+)</name>
        <dbReference type="ChEBI" id="CHEBI:29103"/>
    </ligand>
</feature>
<dbReference type="HAMAP" id="MF_01987">
    <property type="entry name" value="Ribokinase"/>
    <property type="match status" value="1"/>
</dbReference>
<keyword evidence="15" id="KW-1185">Reference proteome</keyword>
<comment type="cofactor">
    <cofactor evidence="12">
        <name>Mg(2+)</name>
        <dbReference type="ChEBI" id="CHEBI:18420"/>
    </cofactor>
    <text evidence="12">Requires a divalent cation, most likely magnesium in vivo, as an electrophilic catalyst to aid phosphoryl group transfer. It is the chelate of the metal and the nucleotide that is the actual substrate.</text>
</comment>
<dbReference type="NCBIfam" id="TIGR02152">
    <property type="entry name" value="D_ribokin_bact"/>
    <property type="match status" value="1"/>
</dbReference>
<reference evidence="14 15" key="1">
    <citation type="submission" date="2020-08" db="EMBL/GenBank/DDBJ databases">
        <title>Genome sequence of Diaphorobacter ruginosibacter DSM 27467T.</title>
        <authorList>
            <person name="Hyun D.-W."/>
            <person name="Bae J.-W."/>
        </authorList>
    </citation>
    <scope>NUCLEOTIDE SEQUENCE [LARGE SCALE GENOMIC DNA]</scope>
    <source>
        <strain evidence="14 15">DSM 27467</strain>
    </source>
</reference>
<dbReference type="InterPro" id="IPR002139">
    <property type="entry name" value="Ribo/fructo_kinase"/>
</dbReference>
<evidence type="ECO:0000256" key="7">
    <source>
        <dbReference type="ARBA" id="ARBA00022777"/>
    </source>
</evidence>
<gene>
    <name evidence="12 14" type="primary">rbsK</name>
    <name evidence="14" type="ORF">H9K76_01650</name>
</gene>
<keyword evidence="5 12" id="KW-0479">Metal-binding</keyword>
<dbReference type="AlphaFoldDB" id="A0A7G9RPV3"/>
<keyword evidence="11 12" id="KW-0119">Carbohydrate metabolism</keyword>
<evidence type="ECO:0000256" key="6">
    <source>
        <dbReference type="ARBA" id="ARBA00022741"/>
    </source>
</evidence>
<keyword evidence="7 12" id="KW-0418">Kinase</keyword>
<feature type="binding site" evidence="12">
    <location>
        <position position="265"/>
    </location>
    <ligand>
        <name>substrate</name>
    </ligand>
</feature>
<dbReference type="KEGG" id="drg:H9K76_01650"/>
<keyword evidence="4 12" id="KW-0808">Transferase</keyword>
<dbReference type="GO" id="GO:0019303">
    <property type="term" value="P:D-ribose catabolic process"/>
    <property type="evidence" value="ECO:0007669"/>
    <property type="project" value="UniProtKB-UniRule"/>
</dbReference>
<comment type="subunit">
    <text evidence="12">Homodimer.</text>
</comment>
<dbReference type="PROSITE" id="PS00584">
    <property type="entry name" value="PFKB_KINASES_2"/>
    <property type="match status" value="1"/>
</dbReference>
<feature type="binding site" evidence="12">
    <location>
        <begin position="53"/>
        <end position="57"/>
    </location>
    <ligand>
        <name>substrate</name>
    </ligand>
</feature>
<dbReference type="PANTHER" id="PTHR10584">
    <property type="entry name" value="SUGAR KINASE"/>
    <property type="match status" value="1"/>
</dbReference>
<evidence type="ECO:0000256" key="1">
    <source>
        <dbReference type="ARBA" id="ARBA00005380"/>
    </source>
</evidence>
<proteinExistence type="inferred from homology"/>
<evidence type="ECO:0000256" key="8">
    <source>
        <dbReference type="ARBA" id="ARBA00022840"/>
    </source>
</evidence>
<evidence type="ECO:0000256" key="5">
    <source>
        <dbReference type="ARBA" id="ARBA00022723"/>
    </source>
</evidence>
<evidence type="ECO:0000256" key="2">
    <source>
        <dbReference type="ARBA" id="ARBA00012035"/>
    </source>
</evidence>
<organism evidence="14 15">
    <name type="scientific">Diaphorobacter ruginosibacter</name>
    <dbReference type="NCBI Taxonomy" id="1715720"/>
    <lineage>
        <taxon>Bacteria</taxon>
        <taxon>Pseudomonadati</taxon>
        <taxon>Pseudomonadota</taxon>
        <taxon>Betaproteobacteria</taxon>
        <taxon>Burkholderiales</taxon>
        <taxon>Comamonadaceae</taxon>
        <taxon>Diaphorobacter</taxon>
    </lineage>
</organism>
<feature type="binding site" evidence="12">
    <location>
        <begin position="264"/>
        <end position="265"/>
    </location>
    <ligand>
        <name>ATP</name>
        <dbReference type="ChEBI" id="CHEBI:30616"/>
    </ligand>
</feature>
<comment type="similarity">
    <text evidence="12">Belongs to the carbohydrate kinase PfkB family. Ribokinase subfamily.</text>
</comment>
<dbReference type="PRINTS" id="PR00990">
    <property type="entry name" value="RIBOKINASE"/>
</dbReference>
<evidence type="ECO:0000313" key="15">
    <source>
        <dbReference type="Proteomes" id="UP000515811"/>
    </source>
</evidence>
<evidence type="ECO:0000256" key="9">
    <source>
        <dbReference type="ARBA" id="ARBA00022842"/>
    </source>
</evidence>
<evidence type="ECO:0000259" key="13">
    <source>
        <dbReference type="Pfam" id="PF00294"/>
    </source>
</evidence>
<evidence type="ECO:0000313" key="14">
    <source>
        <dbReference type="EMBL" id="QNN57628.1"/>
    </source>
</evidence>
<keyword evidence="9 12" id="KW-0460">Magnesium</keyword>
<feature type="binding site" evidence="12">
    <location>
        <begin position="25"/>
        <end position="27"/>
    </location>
    <ligand>
        <name>substrate</name>
    </ligand>
</feature>
<dbReference type="InterPro" id="IPR011611">
    <property type="entry name" value="PfkB_dom"/>
</dbReference>
<dbReference type="PANTHER" id="PTHR10584:SF166">
    <property type="entry name" value="RIBOKINASE"/>
    <property type="match status" value="1"/>
</dbReference>
<evidence type="ECO:0000256" key="3">
    <source>
        <dbReference type="ARBA" id="ARBA00016943"/>
    </source>
</evidence>
<sequence length="323" mass="33980">MTDSTDDKTRARDSRPRIVVLGSLNMDMVLRVPHMPVAGETLLGRDLRHVPGGKGGNQAVSCARQGAQVCLLSCVGRDAYGEQLLASLQGDGIDVSHVMQASDAATGVAVISVDDAGQNQIVVLAGANQWLSVPEDLLESLLRDAQFVVLQFETPLAEVEKTLRIARKVGCRVALNPSPMQAFPQAWWSGIDVLVVNETEASALSRLAVGTPQQAAVAARQLLANGIARVVVTLGANGAVVCDADGTRWHEAVQVQAVDSTAAGDTFLGALTVRLAQGAPLDDATQWAMRAAAICVTRAGAQPSIPHAAEVEQLTSATRWSRI</sequence>
<dbReference type="SUPFAM" id="SSF53613">
    <property type="entry name" value="Ribokinase-like"/>
    <property type="match status" value="1"/>
</dbReference>
<feature type="active site" description="Proton acceptor" evidence="12">
    <location>
        <position position="265"/>
    </location>
</feature>
<dbReference type="CDD" id="cd01174">
    <property type="entry name" value="ribokinase"/>
    <property type="match status" value="1"/>
</dbReference>
<feature type="domain" description="Carbohydrate kinase PfkB" evidence="13">
    <location>
        <begin position="17"/>
        <end position="307"/>
    </location>
</feature>
<feature type="binding site" evidence="12">
    <location>
        <position position="295"/>
    </location>
    <ligand>
        <name>K(+)</name>
        <dbReference type="ChEBI" id="CHEBI:29103"/>
    </ligand>
</feature>
<dbReference type="InterPro" id="IPR011877">
    <property type="entry name" value="Ribokinase"/>
</dbReference>
<protein>
    <recommendedName>
        <fullName evidence="3 12">Ribokinase</fullName>
        <shortName evidence="12">RK</shortName>
        <ecNumber evidence="2 12">2.7.1.15</ecNumber>
    </recommendedName>
</protein>
<comment type="subcellular location">
    <subcellularLocation>
        <location evidence="12">Cytoplasm</location>
    </subcellularLocation>
</comment>
<dbReference type="RefSeq" id="WP_187597876.1">
    <property type="nucleotide sequence ID" value="NZ_CP060714.1"/>
</dbReference>
<dbReference type="GO" id="GO:0046872">
    <property type="term" value="F:metal ion binding"/>
    <property type="evidence" value="ECO:0007669"/>
    <property type="project" value="UniProtKB-KW"/>
</dbReference>
<dbReference type="GO" id="GO:0005524">
    <property type="term" value="F:ATP binding"/>
    <property type="evidence" value="ECO:0007669"/>
    <property type="project" value="UniProtKB-UniRule"/>
</dbReference>
<keyword evidence="10 12" id="KW-0630">Potassium</keyword>
<keyword evidence="8 12" id="KW-0067">ATP-binding</keyword>
<comment type="activity regulation">
    <text evidence="12">Activated by a monovalent cation that binds near, but not in, the active site. The most likely occupant of the site in vivo is potassium. Ion binding induces a conformational change that may alter substrate affinity.</text>
</comment>
<dbReference type="UniPathway" id="UPA00916">
    <property type="reaction ID" value="UER00889"/>
</dbReference>
<dbReference type="GO" id="GO:0004747">
    <property type="term" value="F:ribokinase activity"/>
    <property type="evidence" value="ECO:0007669"/>
    <property type="project" value="UniProtKB-UniRule"/>
</dbReference>
<comment type="similarity">
    <text evidence="1">Belongs to the carbohydrate kinase pfkB family.</text>
</comment>
<feature type="binding site" evidence="12">
    <location>
        <position position="197"/>
    </location>
    <ligand>
        <name>ATP</name>
        <dbReference type="ChEBI" id="CHEBI:30616"/>
    </ligand>
</feature>
<feature type="binding site" evidence="12">
    <location>
        <position position="300"/>
    </location>
    <ligand>
        <name>K(+)</name>
        <dbReference type="ChEBI" id="CHEBI:29103"/>
    </ligand>
</feature>
<feature type="binding site" evidence="12">
    <location>
        <position position="261"/>
    </location>
    <ligand>
        <name>K(+)</name>
        <dbReference type="ChEBI" id="CHEBI:29103"/>
    </ligand>
</feature>